<proteinExistence type="predicted"/>
<evidence type="ECO:0000256" key="1">
    <source>
        <dbReference type="SAM" id="MobiDB-lite"/>
    </source>
</evidence>
<evidence type="ECO:0000313" key="2">
    <source>
        <dbReference type="EMBL" id="WNL16246.1"/>
    </source>
</evidence>
<feature type="region of interest" description="Disordered" evidence="1">
    <location>
        <begin position="425"/>
        <end position="449"/>
    </location>
</feature>
<reference evidence="2" key="1">
    <citation type="submission" date="2023-09" db="EMBL/GenBank/DDBJ databases">
        <title>Arcobacter tbilisiensis sp. nov. isolated from chicken meat in Tbilisi, Georgia.</title>
        <authorList>
            <person name="Matthias R."/>
            <person name="Zautner A.E."/>
        </authorList>
    </citation>
    <scope>NUCLEOTIDE SEQUENCE</scope>
    <source>
        <strain evidence="2">LEO 107</strain>
    </source>
</reference>
<accession>A0AA96I3F7</accession>
<gene>
    <name evidence="2" type="ORF">RJG54_08485</name>
</gene>
<protein>
    <submittedName>
        <fullName evidence="2">Uncharacterized protein</fullName>
    </submittedName>
</protein>
<organism evidence="2">
    <name type="scientific">Arcobacter sp. AZ-2023</name>
    <dbReference type="NCBI Taxonomy" id="3074453"/>
    <lineage>
        <taxon>Bacteria</taxon>
        <taxon>Pseudomonadati</taxon>
        <taxon>Campylobacterota</taxon>
        <taxon>Epsilonproteobacteria</taxon>
        <taxon>Campylobacterales</taxon>
        <taxon>Arcobacteraceae</taxon>
        <taxon>Arcobacter</taxon>
    </lineage>
</organism>
<feature type="compositionally biased region" description="Low complexity" evidence="1">
    <location>
        <begin position="439"/>
        <end position="449"/>
    </location>
</feature>
<dbReference type="AlphaFoldDB" id="A0AA96I3F7"/>
<dbReference type="EMBL" id="CP134846">
    <property type="protein sequence ID" value="WNL16246.1"/>
    <property type="molecule type" value="Genomic_DNA"/>
</dbReference>
<sequence>MAEMNEIGFIAKVNELHKHLNTILLGQGLFSEQTLESLNKLQDLNISLIVEDFKKGNYLGNRKIDIDLALNNLSTTELPSYSKADVVLVSGEKLEMPFDNGSGGVLELNSHADIKNYIVNHELYIDNVVDTEIVVNEAFGEQTAFIRVRDADGKASNIERIELFVFSGSVVSQKVSYFWAKTTSALETLANRVGDIIQLGNDIDSIVTLSQRIDELISLQGEIGKLIDLHTNLNSLLINANNIADINVNSSNAVAITNISENILKLNSIYENIEEILASKEYAQTATDKATLATEKAQVATDKATLATSQAQIATEQANIAKQKVDTIQAITVQGQTLAAGQSVSVSYNPVTNKFTFGIPQGLKGDRGEAFKVNSIGTLAQRALYDDQLTNFSFLASDVVVEGSTIPHIYFKKSDTVGDWTTGIPFGRGEKGDTGDTGVGISSITRTSGTGASGSTDTYTITLTDLTTHEFTVYNGADSDIDSSDLNALSLVLSQSIEANTNSINAHKNNKANPHEVTKEQLGLGNVDNTSDKDKPLSDAAIAALTNKADKSEIQNLAGDIEGDINFKGNISFTGSIIDKTDIYSLGVAGEIGFGVATARPEWYASIGAVPLEGHDIKTSPNYGNYMHMASGAILVCIPKHYYKITNNIFDYRDTLEDGFVIERSFLNGDGLGNTIELPAIFVAKYPLTKNGTMASAERYKDPLSTNSAHNPISALSNAPTNTYGGLYKAVKTMDLKAILTPIFHYTMLARMAKAHGQASDSVAVCAYIDVKPHQPKGCNNNALGDTNDANVTFTASGYSNCAQTGSGVPFAKTTHNGQACGVADLNGNMWEVPSGFIRTNANGFLVFKDTVDIRILTDDGTTGTGAYNIAYYDPIDLSAVIGAQNAWIYFGNANNQVFGFSTDKNSFAYKQTSIGIPLANGISAGGTVEFGNDGLYRALVDQLAVLLGGCWNYTSNAGVFAMSLSNVRSHSGGDVGGRASFLVQE</sequence>
<name>A0AA96I3F7_9BACT</name>